<keyword evidence="9" id="KW-1185">Reference proteome</keyword>
<keyword evidence="4" id="KW-0798">TonB box</keyword>
<evidence type="ECO:0000259" key="6">
    <source>
        <dbReference type="Pfam" id="PF00593"/>
    </source>
</evidence>
<evidence type="ECO:0000256" key="4">
    <source>
        <dbReference type="RuleBase" id="RU003357"/>
    </source>
</evidence>
<gene>
    <name evidence="8" type="ORF">HLH28_16020</name>
</gene>
<dbReference type="RefSeq" id="WP_182961019.1">
    <property type="nucleotide sequence ID" value="NZ_JABEQM010000017.1"/>
</dbReference>
<reference evidence="8 9" key="1">
    <citation type="submission" date="2020-04" db="EMBL/GenBank/DDBJ databases">
        <title>Description of novel Gluconacetobacter.</title>
        <authorList>
            <person name="Sombolestani A."/>
        </authorList>
    </citation>
    <scope>NUCLEOTIDE SEQUENCE [LARGE SCALE GENOMIC DNA]</scope>
    <source>
        <strain evidence="8 9">LMG 27802</strain>
    </source>
</reference>
<keyword evidence="8" id="KW-0675">Receptor</keyword>
<dbReference type="Pfam" id="PF07715">
    <property type="entry name" value="Plug"/>
    <property type="match status" value="1"/>
</dbReference>
<feature type="domain" description="TonB-dependent receptor-like beta-barrel" evidence="6">
    <location>
        <begin position="428"/>
        <end position="779"/>
    </location>
</feature>
<dbReference type="GO" id="GO:0009279">
    <property type="term" value="C:cell outer membrane"/>
    <property type="evidence" value="ECO:0007669"/>
    <property type="project" value="UniProtKB-SubCell"/>
</dbReference>
<feature type="domain" description="TonB-dependent receptor plug" evidence="7">
    <location>
        <begin position="108"/>
        <end position="206"/>
    </location>
</feature>
<comment type="caution">
    <text evidence="8">The sequence shown here is derived from an EMBL/GenBank/DDBJ whole genome shotgun (WGS) entry which is preliminary data.</text>
</comment>
<evidence type="ECO:0000256" key="2">
    <source>
        <dbReference type="ARBA" id="ARBA00023136"/>
    </source>
</evidence>
<evidence type="ECO:0000259" key="7">
    <source>
        <dbReference type="Pfam" id="PF07715"/>
    </source>
</evidence>
<evidence type="ECO:0000256" key="5">
    <source>
        <dbReference type="SAM" id="MobiDB-lite"/>
    </source>
</evidence>
<dbReference type="Proteomes" id="UP000578030">
    <property type="component" value="Unassembled WGS sequence"/>
</dbReference>
<dbReference type="Pfam" id="PF00593">
    <property type="entry name" value="TonB_dep_Rec_b-barrel"/>
    <property type="match status" value="1"/>
</dbReference>
<feature type="region of interest" description="Disordered" evidence="5">
    <location>
        <begin position="50"/>
        <end position="86"/>
    </location>
</feature>
<dbReference type="InterPro" id="IPR012910">
    <property type="entry name" value="Plug_dom"/>
</dbReference>
<accession>A0A7W4K9X7</accession>
<dbReference type="InterPro" id="IPR000531">
    <property type="entry name" value="Beta-barrel_TonB"/>
</dbReference>
<dbReference type="Gene3D" id="2.40.170.20">
    <property type="entry name" value="TonB-dependent receptor, beta-barrel domain"/>
    <property type="match status" value="1"/>
</dbReference>
<evidence type="ECO:0000313" key="9">
    <source>
        <dbReference type="Proteomes" id="UP000578030"/>
    </source>
</evidence>
<feature type="compositionally biased region" description="Low complexity" evidence="5">
    <location>
        <begin position="64"/>
        <end position="80"/>
    </location>
</feature>
<dbReference type="InterPro" id="IPR036942">
    <property type="entry name" value="Beta-barrel_TonB_sf"/>
</dbReference>
<evidence type="ECO:0000256" key="1">
    <source>
        <dbReference type="ARBA" id="ARBA00004442"/>
    </source>
</evidence>
<dbReference type="AlphaFoldDB" id="A0A7W4K9X7"/>
<dbReference type="EMBL" id="JABEQM010000017">
    <property type="protein sequence ID" value="MBB2203059.1"/>
    <property type="molecule type" value="Genomic_DNA"/>
</dbReference>
<comment type="subcellular location">
    <subcellularLocation>
        <location evidence="1 4">Cell outer membrane</location>
    </subcellularLocation>
</comment>
<dbReference type="Gene3D" id="2.170.130.10">
    <property type="entry name" value="TonB-dependent receptor, plug domain"/>
    <property type="match status" value="1"/>
</dbReference>
<keyword evidence="2 4" id="KW-0472">Membrane</keyword>
<evidence type="ECO:0000313" key="8">
    <source>
        <dbReference type="EMBL" id="MBB2203059.1"/>
    </source>
</evidence>
<sequence length="829" mass="90468">MARFAGILLRSGENVRKASRKSVLVNGASLTALALGGCLSATQAQAAAHTDSVADAHRTPAVTRHASPAPARSSQAAAPRDGGNGVVNPEEIAVTHTRNIGGGLMKHQRAPESVYSVTEAAIAQKLAAASPLQLMSTMPGANFGTSDAYGLSIRNFMSVRGLDQTEMGFSVEGVPGTDMMSYFPYTETYADNENIAEVTLISGNSRLQDPIISASGGEFYETVRTPSDRMGGKLTYSAGSYRGQRAFGRFDTGYIGNTGVKAFVSYSYSGADNFIGSGRNQRQHVDLKLHKDWAPNSFSSLFMSYTGWVNSRIAPISLANWEKANAAGNGFSAYTYAGSYTPGTTTNYWPSNVYNRQSVLLSLQNKFQLTDKLTFHFTPYFRYTYYNSPGQTTLNPASVYNGDQLVTPVFDSSYLQGGKLAAASVGPTTQYQTGVNAYIEYDITKTNHFMFGYWHDSWNGKSDTSLALMNQQGLTESLQGQYPLLDTAGQAISGSRFQIATDTNQFFVGDTQSFFNNKLQLSAGFKELMYYASGTDQVPGPQYKFSAAISEPMPRVSISYDVNRHMQVYFNATTNSRMPVAATTYVNKYNLSTGGYSQAGNVQTKPEYSIGEQIGFRYYGMFNADLSLFNTNLTNHQVSSLQIINGSLVGQSISAGGETIQGIAAEVSTHRYWGLQAYLNGQYLHTRMGNNMMVGNDLLPTKGKQMVESPKYMFNLGLNYTKGPFFFDLSFKWVDSQYSTFMNDQSMPAYKTVDVGLGYHFPSYRFLRNPIVRLNFNNLTNVKYLGSLAGVTTNANPTKGIYGTTISGSAPSYYLSAPFAAMMTASVDL</sequence>
<keyword evidence="3" id="KW-0998">Cell outer membrane</keyword>
<proteinExistence type="inferred from homology"/>
<comment type="similarity">
    <text evidence="4">Belongs to the TonB-dependent receptor family.</text>
</comment>
<evidence type="ECO:0000256" key="3">
    <source>
        <dbReference type="ARBA" id="ARBA00023237"/>
    </source>
</evidence>
<organism evidence="8 9">
    <name type="scientific">Gluconacetobacter tumulisoli</name>
    <dbReference type="NCBI Taxonomy" id="1286189"/>
    <lineage>
        <taxon>Bacteria</taxon>
        <taxon>Pseudomonadati</taxon>
        <taxon>Pseudomonadota</taxon>
        <taxon>Alphaproteobacteria</taxon>
        <taxon>Acetobacterales</taxon>
        <taxon>Acetobacteraceae</taxon>
        <taxon>Gluconacetobacter</taxon>
    </lineage>
</organism>
<name>A0A7W4K9X7_9PROT</name>
<protein>
    <submittedName>
        <fullName evidence="8">TonB-dependent receptor</fullName>
    </submittedName>
</protein>
<dbReference type="InterPro" id="IPR037066">
    <property type="entry name" value="Plug_dom_sf"/>
</dbReference>
<dbReference type="SUPFAM" id="SSF56935">
    <property type="entry name" value="Porins"/>
    <property type="match status" value="1"/>
</dbReference>